<dbReference type="AlphaFoldDB" id="A0AAX6DWR3"/>
<accession>A0AAX6DWR3</accession>
<proteinExistence type="predicted"/>
<protein>
    <submittedName>
        <fullName evidence="1">Uncharacterized protein</fullName>
    </submittedName>
</protein>
<evidence type="ECO:0000313" key="1">
    <source>
        <dbReference type="EMBL" id="KAJ6796277.1"/>
    </source>
</evidence>
<dbReference type="Proteomes" id="UP001140949">
    <property type="component" value="Unassembled WGS sequence"/>
</dbReference>
<keyword evidence="2" id="KW-1185">Reference proteome</keyword>
<dbReference type="EMBL" id="JANAVB010041416">
    <property type="protein sequence ID" value="KAJ6796277.1"/>
    <property type="molecule type" value="Genomic_DNA"/>
</dbReference>
<comment type="caution">
    <text evidence="1">The sequence shown here is derived from an EMBL/GenBank/DDBJ whole genome shotgun (WGS) entry which is preliminary data.</text>
</comment>
<gene>
    <name evidence="1" type="ORF">M6B38_223035</name>
</gene>
<sequence length="65" mass="7424">MMSWMWTGEVRPGLGVCSCLHTCVDLKFATECIVWVLTVLASSFECRLWLVHGLAGKEYRCKEEI</sequence>
<name>A0AAX6DWR3_IRIPA</name>
<evidence type="ECO:0000313" key="2">
    <source>
        <dbReference type="Proteomes" id="UP001140949"/>
    </source>
</evidence>
<reference evidence="1" key="2">
    <citation type="submission" date="2023-04" db="EMBL/GenBank/DDBJ databases">
        <authorList>
            <person name="Bruccoleri R.E."/>
            <person name="Oakeley E.J."/>
            <person name="Faust A.-M."/>
            <person name="Dessus-Babus S."/>
            <person name="Altorfer M."/>
            <person name="Burckhardt D."/>
            <person name="Oertli M."/>
            <person name="Naumann U."/>
            <person name="Petersen F."/>
            <person name="Wong J."/>
        </authorList>
    </citation>
    <scope>NUCLEOTIDE SEQUENCE</scope>
    <source>
        <strain evidence="1">GSM-AAB239-AS_SAM_17_03QT</strain>
        <tissue evidence="1">Leaf</tissue>
    </source>
</reference>
<reference evidence="1" key="1">
    <citation type="journal article" date="2023" name="GigaByte">
        <title>Genome assembly of the bearded iris, Iris pallida Lam.</title>
        <authorList>
            <person name="Bruccoleri R.E."/>
            <person name="Oakeley E.J."/>
            <person name="Faust A.M.E."/>
            <person name="Altorfer M."/>
            <person name="Dessus-Babus S."/>
            <person name="Burckhardt D."/>
            <person name="Oertli M."/>
            <person name="Naumann U."/>
            <person name="Petersen F."/>
            <person name="Wong J."/>
        </authorList>
    </citation>
    <scope>NUCLEOTIDE SEQUENCE</scope>
    <source>
        <strain evidence="1">GSM-AAB239-AS_SAM_17_03QT</strain>
    </source>
</reference>
<organism evidence="1 2">
    <name type="scientific">Iris pallida</name>
    <name type="common">Sweet iris</name>
    <dbReference type="NCBI Taxonomy" id="29817"/>
    <lineage>
        <taxon>Eukaryota</taxon>
        <taxon>Viridiplantae</taxon>
        <taxon>Streptophyta</taxon>
        <taxon>Embryophyta</taxon>
        <taxon>Tracheophyta</taxon>
        <taxon>Spermatophyta</taxon>
        <taxon>Magnoliopsida</taxon>
        <taxon>Liliopsida</taxon>
        <taxon>Asparagales</taxon>
        <taxon>Iridaceae</taxon>
        <taxon>Iridoideae</taxon>
        <taxon>Irideae</taxon>
        <taxon>Iris</taxon>
    </lineage>
</organism>